<sequence>MDEGKSVGEFIRKRIEWGLGNCKIYSFSYTLHIFYNYKV</sequence>
<name>A0A1T5FLC3_9SPHI</name>
<dbReference type="Proteomes" id="UP000190150">
    <property type="component" value="Unassembled WGS sequence"/>
</dbReference>
<evidence type="ECO:0000313" key="1">
    <source>
        <dbReference type="EMBL" id="SKB96888.1"/>
    </source>
</evidence>
<dbReference type="AlphaFoldDB" id="A0A1T5FLC3"/>
<evidence type="ECO:0000313" key="2">
    <source>
        <dbReference type="Proteomes" id="UP000190150"/>
    </source>
</evidence>
<gene>
    <name evidence="1" type="ORF">SAMN05660841_03340</name>
</gene>
<keyword evidence="2" id="KW-1185">Reference proteome</keyword>
<reference evidence="2" key="1">
    <citation type="submission" date="2017-02" db="EMBL/GenBank/DDBJ databases">
        <authorList>
            <person name="Varghese N."/>
            <person name="Submissions S."/>
        </authorList>
    </citation>
    <scope>NUCLEOTIDE SEQUENCE [LARGE SCALE GENOMIC DNA]</scope>
    <source>
        <strain evidence="2">DSM 24091</strain>
    </source>
</reference>
<protein>
    <submittedName>
        <fullName evidence="1">Uncharacterized protein</fullName>
    </submittedName>
</protein>
<dbReference type="EMBL" id="FUZF01000017">
    <property type="protein sequence ID" value="SKB96888.1"/>
    <property type="molecule type" value="Genomic_DNA"/>
</dbReference>
<proteinExistence type="predicted"/>
<accession>A0A1T5FLC3</accession>
<dbReference type="STRING" id="1513896.SAMN05660841_03340"/>
<organism evidence="1 2">
    <name type="scientific">Sphingobacterium nematocida</name>
    <dbReference type="NCBI Taxonomy" id="1513896"/>
    <lineage>
        <taxon>Bacteria</taxon>
        <taxon>Pseudomonadati</taxon>
        <taxon>Bacteroidota</taxon>
        <taxon>Sphingobacteriia</taxon>
        <taxon>Sphingobacteriales</taxon>
        <taxon>Sphingobacteriaceae</taxon>
        <taxon>Sphingobacterium</taxon>
    </lineage>
</organism>